<keyword evidence="1" id="KW-1133">Transmembrane helix</keyword>
<dbReference type="EMBL" id="JBHXOF010000007">
    <property type="protein sequence ID" value="MFD4214172.1"/>
    <property type="molecule type" value="Genomic_DNA"/>
</dbReference>
<proteinExistence type="predicted"/>
<evidence type="ECO:0000256" key="1">
    <source>
        <dbReference type="SAM" id="Phobius"/>
    </source>
</evidence>
<keyword evidence="3" id="KW-1185">Reference proteome</keyword>
<comment type="caution">
    <text evidence="2">The sequence shown here is derived from an EMBL/GenBank/DDBJ whole genome shotgun (WGS) entry which is preliminary data.</text>
</comment>
<evidence type="ECO:0008006" key="4">
    <source>
        <dbReference type="Google" id="ProtNLM"/>
    </source>
</evidence>
<gene>
    <name evidence="2" type="ORF">ACFWSS_14930</name>
</gene>
<accession>A0ABW6EID9</accession>
<name>A0ABW6EID9_9ACTN</name>
<reference evidence="2 3" key="1">
    <citation type="submission" date="2024-09" db="EMBL/GenBank/DDBJ databases">
        <title>The Natural Products Discovery Center: Release of the First 8490 Sequenced Strains for Exploring Actinobacteria Biosynthetic Diversity.</title>
        <authorList>
            <person name="Kalkreuter E."/>
            <person name="Kautsar S.A."/>
            <person name="Yang D."/>
            <person name="Bader C.D."/>
            <person name="Teijaro C.N."/>
            <person name="Fluegel L."/>
            <person name="Davis C.M."/>
            <person name="Simpson J.R."/>
            <person name="Lauterbach L."/>
            <person name="Steele A.D."/>
            <person name="Gui C."/>
            <person name="Meng S."/>
            <person name="Li G."/>
            <person name="Viehrig K."/>
            <person name="Ye F."/>
            <person name="Su P."/>
            <person name="Kiefer A.F."/>
            <person name="Nichols A."/>
            <person name="Cepeda A.J."/>
            <person name="Yan W."/>
            <person name="Fan B."/>
            <person name="Jiang Y."/>
            <person name="Adhikari A."/>
            <person name="Zheng C.-J."/>
            <person name="Schuster L."/>
            <person name="Cowan T.M."/>
            <person name="Smanski M.J."/>
            <person name="Chevrette M.G."/>
            <person name="De Carvalho L.P.S."/>
            <person name="Shen B."/>
        </authorList>
    </citation>
    <scope>NUCLEOTIDE SEQUENCE [LARGE SCALE GENOMIC DNA]</scope>
    <source>
        <strain evidence="2 3">NPDC058546</strain>
    </source>
</reference>
<feature type="transmembrane region" description="Helical" evidence="1">
    <location>
        <begin position="51"/>
        <end position="69"/>
    </location>
</feature>
<organism evidence="2 3">
    <name type="scientific">Streptomyces sindenensis</name>
    <dbReference type="NCBI Taxonomy" id="67363"/>
    <lineage>
        <taxon>Bacteria</taxon>
        <taxon>Bacillati</taxon>
        <taxon>Actinomycetota</taxon>
        <taxon>Actinomycetes</taxon>
        <taxon>Kitasatosporales</taxon>
        <taxon>Streptomycetaceae</taxon>
        <taxon>Streptomyces</taxon>
    </lineage>
</organism>
<protein>
    <recommendedName>
        <fullName evidence="4">Integral membrane protein</fullName>
    </recommendedName>
</protein>
<keyword evidence="1" id="KW-0812">Transmembrane</keyword>
<feature type="transmembrane region" description="Helical" evidence="1">
    <location>
        <begin position="81"/>
        <end position="100"/>
    </location>
</feature>
<sequence length="131" mass="14285">MTGTAAGLCIVLLSRRGRRAEAELTARERAGELNRLQAGEALLRLLHRSRMTGVLATAAVAGLLTAVLIRATATGEWGGMTVYYLVLLFPLLLWTGVGHSRTTARIIRTRAEVSVLTRDAGRRRLPKEPPR</sequence>
<keyword evidence="1" id="KW-0472">Membrane</keyword>
<dbReference type="Proteomes" id="UP001598251">
    <property type="component" value="Unassembled WGS sequence"/>
</dbReference>
<evidence type="ECO:0000313" key="2">
    <source>
        <dbReference type="EMBL" id="MFD4214172.1"/>
    </source>
</evidence>
<evidence type="ECO:0000313" key="3">
    <source>
        <dbReference type="Proteomes" id="UP001598251"/>
    </source>
</evidence>
<dbReference type="RefSeq" id="WP_280934158.1">
    <property type="nucleotide sequence ID" value="NZ_JBHXLY010000007.1"/>
</dbReference>